<gene>
    <name evidence="2" type="ORF">BK796_22035</name>
</gene>
<keyword evidence="1" id="KW-0472">Membrane</keyword>
<accession>A0ABX4IIN7</accession>
<reference evidence="2 3" key="1">
    <citation type="submission" date="2017-06" db="EMBL/GenBank/DDBJ databases">
        <title>Draft genome sequence of nitrogen-fixing Kosakonia pseudosacchari strain NN143 isolated from sugarcane roots.</title>
        <authorList>
            <person name="Li Y."/>
            <person name="Li S."/>
            <person name="Lin L."/>
            <person name="Wu X."/>
            <person name="Yang L."/>
            <person name="Li Y."/>
            <person name="An Q."/>
        </authorList>
    </citation>
    <scope>NUCLEOTIDE SEQUENCE [LARGE SCALE GENOMIC DNA]</scope>
    <source>
        <strain evidence="2 3">NN143</strain>
    </source>
</reference>
<keyword evidence="1" id="KW-1133">Transmembrane helix</keyword>
<proteinExistence type="predicted"/>
<protein>
    <submittedName>
        <fullName evidence="2">Uncharacterized protein</fullName>
    </submittedName>
</protein>
<sequence>MNSNIILVTGVSLLMILATWIAIGVCKKHDRLLAVYASLVTLSLQLIVCFIFRKTFVAEPFLFSIPLMYAQSFIIFQVRTIRDIQAHYPFLRDNHPLFSVALSALLYTVPWWFAAGWALKKLA</sequence>
<feature type="transmembrane region" description="Helical" evidence="1">
    <location>
        <begin position="6"/>
        <end position="26"/>
    </location>
</feature>
<evidence type="ECO:0000313" key="2">
    <source>
        <dbReference type="EMBL" id="PDO82764.1"/>
    </source>
</evidence>
<dbReference type="Proteomes" id="UP000219642">
    <property type="component" value="Unassembled WGS sequence"/>
</dbReference>
<feature type="transmembrane region" description="Helical" evidence="1">
    <location>
        <begin position="33"/>
        <end position="53"/>
    </location>
</feature>
<organism evidence="2 3">
    <name type="scientific">Kosakonia pseudosacchari</name>
    <dbReference type="NCBI Taxonomy" id="1646340"/>
    <lineage>
        <taxon>Bacteria</taxon>
        <taxon>Pseudomonadati</taxon>
        <taxon>Pseudomonadota</taxon>
        <taxon>Gammaproteobacteria</taxon>
        <taxon>Enterobacterales</taxon>
        <taxon>Enterobacteriaceae</taxon>
        <taxon>Kosakonia</taxon>
    </lineage>
</organism>
<feature type="transmembrane region" description="Helical" evidence="1">
    <location>
        <begin position="59"/>
        <end position="76"/>
    </location>
</feature>
<feature type="transmembrane region" description="Helical" evidence="1">
    <location>
        <begin position="97"/>
        <end position="119"/>
    </location>
</feature>
<comment type="caution">
    <text evidence="2">The sequence shown here is derived from an EMBL/GenBank/DDBJ whole genome shotgun (WGS) entry which is preliminary data.</text>
</comment>
<name>A0ABX4IIN7_9ENTR</name>
<dbReference type="EMBL" id="NITV01000016">
    <property type="protein sequence ID" value="PDO82764.1"/>
    <property type="molecule type" value="Genomic_DNA"/>
</dbReference>
<keyword evidence="1" id="KW-0812">Transmembrane</keyword>
<evidence type="ECO:0000256" key="1">
    <source>
        <dbReference type="SAM" id="Phobius"/>
    </source>
</evidence>
<keyword evidence="3" id="KW-1185">Reference proteome</keyword>
<evidence type="ECO:0000313" key="3">
    <source>
        <dbReference type="Proteomes" id="UP000219642"/>
    </source>
</evidence>
<dbReference type="RefSeq" id="WP_097402013.1">
    <property type="nucleotide sequence ID" value="NZ_NITV01000016.1"/>
</dbReference>